<comment type="caution">
    <text evidence="13">The sequence shown here is derived from an EMBL/GenBank/DDBJ whole genome shotgun (WGS) entry which is preliminary data.</text>
</comment>
<feature type="binding site" evidence="9">
    <location>
        <position position="138"/>
    </location>
    <ligand>
        <name>4-amino-2-methyl-5-(diphosphooxymethyl)pyrimidine</name>
        <dbReference type="ChEBI" id="CHEBI:57841"/>
    </ligand>
</feature>
<feature type="binding site" evidence="9">
    <location>
        <position position="71"/>
    </location>
    <ligand>
        <name>Mg(2+)</name>
        <dbReference type="ChEBI" id="CHEBI:18420"/>
    </ligand>
</feature>
<evidence type="ECO:0000256" key="6">
    <source>
        <dbReference type="ARBA" id="ARBA00047334"/>
    </source>
</evidence>
<comment type="catalytic activity">
    <reaction evidence="8 9 10">
        <text>2-[(2R,5Z)-2-carboxy-4-methylthiazol-5(2H)-ylidene]ethyl phosphate + 4-amino-2-methyl-5-(diphosphooxymethyl)pyrimidine + 2 H(+) = thiamine phosphate + CO2 + diphosphate</text>
        <dbReference type="Rhea" id="RHEA:47844"/>
        <dbReference type="ChEBI" id="CHEBI:15378"/>
        <dbReference type="ChEBI" id="CHEBI:16526"/>
        <dbReference type="ChEBI" id="CHEBI:33019"/>
        <dbReference type="ChEBI" id="CHEBI:37575"/>
        <dbReference type="ChEBI" id="CHEBI:57841"/>
        <dbReference type="ChEBI" id="CHEBI:62899"/>
        <dbReference type="EC" id="2.5.1.3"/>
    </reaction>
</comment>
<dbReference type="EMBL" id="JACJLL010000006">
    <property type="protein sequence ID" value="MBM6818070.1"/>
    <property type="molecule type" value="Genomic_DNA"/>
</dbReference>
<sequence length="205" mass="22653">MKMKELKFYLVTDSDILRGRDFYNSIEEALKGGVTMLQLREKNASGKEFLEKAIKLRELTKKYNVKFIINDRVDIAMLCDADGVHVGQSDIPANKVRELMGEDKIVGVSARTVEEAIRAKENGADYLGVGAMFTTTTKLDAKSVSIEKLKEIKKAVDLPIVAIGGLSLNNIDKLKVCNVDGYAVVSAILGAPNIKLECEKWSEKI</sequence>
<comment type="catalytic activity">
    <reaction evidence="7 9 10">
        <text>2-(2-carboxy-4-methylthiazol-5-yl)ethyl phosphate + 4-amino-2-methyl-5-(diphosphooxymethyl)pyrimidine + 2 H(+) = thiamine phosphate + CO2 + diphosphate</text>
        <dbReference type="Rhea" id="RHEA:47848"/>
        <dbReference type="ChEBI" id="CHEBI:15378"/>
        <dbReference type="ChEBI" id="CHEBI:16526"/>
        <dbReference type="ChEBI" id="CHEBI:33019"/>
        <dbReference type="ChEBI" id="CHEBI:37575"/>
        <dbReference type="ChEBI" id="CHEBI:57841"/>
        <dbReference type="ChEBI" id="CHEBI:62890"/>
        <dbReference type="EC" id="2.5.1.3"/>
    </reaction>
</comment>
<keyword evidence="5 9" id="KW-0784">Thiamine biosynthesis</keyword>
<evidence type="ECO:0000256" key="11">
    <source>
        <dbReference type="RuleBase" id="RU004253"/>
    </source>
</evidence>
<dbReference type="EC" id="2.5.1.3" evidence="9"/>
<evidence type="ECO:0000256" key="4">
    <source>
        <dbReference type="ARBA" id="ARBA00022842"/>
    </source>
</evidence>
<comment type="cofactor">
    <cofactor evidence="9">
        <name>Mg(2+)</name>
        <dbReference type="ChEBI" id="CHEBI:18420"/>
    </cofactor>
    <text evidence="9">Binds 1 Mg(2+) ion per subunit.</text>
</comment>
<feature type="binding site" evidence="9">
    <location>
        <position position="165"/>
    </location>
    <ligand>
        <name>2-[(2R,5Z)-2-carboxy-4-methylthiazol-5(2H)-ylidene]ethyl phosphate</name>
        <dbReference type="ChEBI" id="CHEBI:62899"/>
    </ligand>
</feature>
<gene>
    <name evidence="9 13" type="primary">thiE</name>
    <name evidence="13" type="ORF">H6A19_01745</name>
</gene>
<evidence type="ECO:0000256" key="5">
    <source>
        <dbReference type="ARBA" id="ARBA00022977"/>
    </source>
</evidence>
<dbReference type="PANTHER" id="PTHR20857">
    <property type="entry name" value="THIAMINE-PHOSPHATE PYROPHOSPHORYLASE"/>
    <property type="match status" value="1"/>
</dbReference>
<evidence type="ECO:0000259" key="12">
    <source>
        <dbReference type="Pfam" id="PF02581"/>
    </source>
</evidence>
<dbReference type="InterPro" id="IPR013785">
    <property type="entry name" value="Aldolase_TIM"/>
</dbReference>
<evidence type="ECO:0000313" key="14">
    <source>
        <dbReference type="Proteomes" id="UP000767334"/>
    </source>
</evidence>
<dbReference type="InterPro" id="IPR034291">
    <property type="entry name" value="TMP_synthase"/>
</dbReference>
<dbReference type="PANTHER" id="PTHR20857:SF23">
    <property type="entry name" value="THIAMINE BIOSYNTHETIC BIFUNCTIONAL ENZYME"/>
    <property type="match status" value="1"/>
</dbReference>
<keyword evidence="2 9" id="KW-0808">Transferase</keyword>
<dbReference type="InterPro" id="IPR022998">
    <property type="entry name" value="ThiamineP_synth_TenI"/>
</dbReference>
<evidence type="ECO:0000256" key="10">
    <source>
        <dbReference type="RuleBase" id="RU003826"/>
    </source>
</evidence>
<dbReference type="NCBIfam" id="TIGR00693">
    <property type="entry name" value="thiE"/>
    <property type="match status" value="1"/>
</dbReference>
<dbReference type="Proteomes" id="UP000767334">
    <property type="component" value="Unassembled WGS sequence"/>
</dbReference>
<evidence type="ECO:0000256" key="7">
    <source>
        <dbReference type="ARBA" id="ARBA00047851"/>
    </source>
</evidence>
<evidence type="ECO:0000256" key="2">
    <source>
        <dbReference type="ARBA" id="ARBA00022679"/>
    </source>
</evidence>
<evidence type="ECO:0000256" key="3">
    <source>
        <dbReference type="ARBA" id="ARBA00022723"/>
    </source>
</evidence>
<dbReference type="InterPro" id="IPR036206">
    <property type="entry name" value="ThiamineP_synth_sf"/>
</dbReference>
<feature type="binding site" evidence="9">
    <location>
        <begin position="38"/>
        <end position="42"/>
    </location>
    <ligand>
        <name>4-amino-2-methyl-5-(diphosphooxymethyl)pyrimidine</name>
        <dbReference type="ChEBI" id="CHEBI:57841"/>
    </ligand>
</feature>
<comment type="catalytic activity">
    <reaction evidence="6 9 10">
        <text>4-methyl-5-(2-phosphooxyethyl)-thiazole + 4-amino-2-methyl-5-(diphosphooxymethyl)pyrimidine + H(+) = thiamine phosphate + diphosphate</text>
        <dbReference type="Rhea" id="RHEA:22328"/>
        <dbReference type="ChEBI" id="CHEBI:15378"/>
        <dbReference type="ChEBI" id="CHEBI:33019"/>
        <dbReference type="ChEBI" id="CHEBI:37575"/>
        <dbReference type="ChEBI" id="CHEBI:57841"/>
        <dbReference type="ChEBI" id="CHEBI:58296"/>
        <dbReference type="EC" id="2.5.1.3"/>
    </reaction>
</comment>
<comment type="similarity">
    <text evidence="9 10">Belongs to the thiamine-phosphate synthase family.</text>
</comment>
<comment type="function">
    <text evidence="9">Condenses 4-methyl-5-(beta-hydroxyethyl)thiazole monophosphate (THZ-P) and 2-methyl-4-amino-5-hydroxymethyl pyrimidine pyrophosphate (HMP-PP) to form thiamine monophosphate (TMP).</text>
</comment>
<name>A0ABS2FC07_9CLOT</name>
<proteinExistence type="inferred from homology"/>
<dbReference type="Pfam" id="PF02581">
    <property type="entry name" value="TMP-TENI"/>
    <property type="match status" value="1"/>
</dbReference>
<feature type="binding site" evidence="9">
    <location>
        <position position="109"/>
    </location>
    <ligand>
        <name>4-amino-2-methyl-5-(diphosphooxymethyl)pyrimidine</name>
        <dbReference type="ChEBI" id="CHEBI:57841"/>
    </ligand>
</feature>
<evidence type="ECO:0000313" key="13">
    <source>
        <dbReference type="EMBL" id="MBM6818070.1"/>
    </source>
</evidence>
<dbReference type="SUPFAM" id="SSF51391">
    <property type="entry name" value="Thiamin phosphate synthase"/>
    <property type="match status" value="1"/>
</dbReference>
<reference evidence="13 14" key="1">
    <citation type="journal article" date="2021" name="Sci. Rep.">
        <title>The distribution of antibiotic resistance genes in chicken gut microbiota commensals.</title>
        <authorList>
            <person name="Juricova H."/>
            <person name="Matiasovicova J."/>
            <person name="Kubasova T."/>
            <person name="Cejkova D."/>
            <person name="Rychlik I."/>
        </authorList>
    </citation>
    <scope>NUCLEOTIDE SEQUENCE [LARGE SCALE GENOMIC DNA]</scope>
    <source>
        <strain evidence="13 14">An435</strain>
    </source>
</reference>
<keyword evidence="3 9" id="KW-0479">Metal-binding</keyword>
<keyword evidence="4 9" id="KW-0460">Magnesium</keyword>
<dbReference type="HAMAP" id="MF_00097">
    <property type="entry name" value="TMP_synthase"/>
    <property type="match status" value="1"/>
</dbReference>
<feature type="binding site" evidence="9">
    <location>
        <position position="90"/>
    </location>
    <ligand>
        <name>Mg(2+)</name>
        <dbReference type="ChEBI" id="CHEBI:18420"/>
    </ligand>
</feature>
<evidence type="ECO:0000256" key="9">
    <source>
        <dbReference type="HAMAP-Rule" id="MF_00097"/>
    </source>
</evidence>
<keyword evidence="14" id="KW-1185">Reference proteome</keyword>
<accession>A0ABS2FC07</accession>
<feature type="binding site" evidence="9">
    <location>
        <position position="70"/>
    </location>
    <ligand>
        <name>4-amino-2-methyl-5-(diphosphooxymethyl)pyrimidine</name>
        <dbReference type="ChEBI" id="CHEBI:57841"/>
    </ligand>
</feature>
<protein>
    <recommendedName>
        <fullName evidence="9">Thiamine-phosphate synthase</fullName>
        <shortName evidence="9">TP synthase</shortName>
        <shortName evidence="9">TPS</shortName>
        <ecNumber evidence="9">2.5.1.3</ecNumber>
    </recommendedName>
    <alternativeName>
        <fullName evidence="9">Thiamine-phosphate pyrophosphorylase</fullName>
        <shortName evidence="9">TMP pyrophosphorylase</shortName>
        <shortName evidence="9">TMP-PPase</shortName>
    </alternativeName>
</protein>
<evidence type="ECO:0000256" key="8">
    <source>
        <dbReference type="ARBA" id="ARBA00047883"/>
    </source>
</evidence>
<evidence type="ECO:0000256" key="1">
    <source>
        <dbReference type="ARBA" id="ARBA00005165"/>
    </source>
</evidence>
<organism evidence="13 14">
    <name type="scientific">Clostridium saudiense</name>
    <dbReference type="NCBI Taxonomy" id="1414720"/>
    <lineage>
        <taxon>Bacteria</taxon>
        <taxon>Bacillati</taxon>
        <taxon>Bacillota</taxon>
        <taxon>Clostridia</taxon>
        <taxon>Eubacteriales</taxon>
        <taxon>Clostridiaceae</taxon>
        <taxon>Clostridium</taxon>
    </lineage>
</organism>
<feature type="binding site" evidence="9">
    <location>
        <begin position="135"/>
        <end position="137"/>
    </location>
    <ligand>
        <name>2-[(2R,5Z)-2-carboxy-4-methylthiazol-5(2H)-ylidene]ethyl phosphate</name>
        <dbReference type="ChEBI" id="CHEBI:62899"/>
    </ligand>
</feature>
<feature type="binding site" evidence="9">
    <location>
        <begin position="185"/>
        <end position="186"/>
    </location>
    <ligand>
        <name>2-[(2R,5Z)-2-carboxy-4-methylthiazol-5(2H)-ylidene]ethyl phosphate</name>
        <dbReference type="ChEBI" id="CHEBI:62899"/>
    </ligand>
</feature>
<dbReference type="CDD" id="cd00564">
    <property type="entry name" value="TMP_TenI"/>
    <property type="match status" value="1"/>
</dbReference>
<feature type="domain" description="Thiamine phosphate synthase/TenI" evidence="12">
    <location>
        <begin position="8"/>
        <end position="188"/>
    </location>
</feature>
<dbReference type="GO" id="GO:0004789">
    <property type="term" value="F:thiamine-phosphate diphosphorylase activity"/>
    <property type="evidence" value="ECO:0007669"/>
    <property type="project" value="UniProtKB-EC"/>
</dbReference>
<dbReference type="Gene3D" id="3.20.20.70">
    <property type="entry name" value="Aldolase class I"/>
    <property type="match status" value="1"/>
</dbReference>
<comment type="pathway">
    <text evidence="1 9 11">Cofactor biosynthesis; thiamine diphosphate biosynthesis; thiamine phosphate from 4-amino-2-methyl-5-diphosphomethylpyrimidine and 4-methyl-5-(2-phosphoethyl)-thiazole: step 1/1.</text>
</comment>